<comment type="caution">
    <text evidence="11">The sequence shown here is derived from an EMBL/GenBank/DDBJ whole genome shotgun (WGS) entry which is preliminary data.</text>
</comment>
<dbReference type="InterPro" id="IPR038501">
    <property type="entry name" value="Spore_GerAC_C_sf"/>
</dbReference>
<dbReference type="Proteomes" id="UP000644756">
    <property type="component" value="Unassembled WGS sequence"/>
</dbReference>
<keyword evidence="12" id="KW-1185">Reference proteome</keyword>
<dbReference type="Pfam" id="PF25198">
    <property type="entry name" value="Spore_GerAC_N"/>
    <property type="match status" value="1"/>
</dbReference>
<evidence type="ECO:0000259" key="9">
    <source>
        <dbReference type="Pfam" id="PF05504"/>
    </source>
</evidence>
<evidence type="ECO:0000256" key="4">
    <source>
        <dbReference type="ARBA" id="ARBA00022729"/>
    </source>
</evidence>
<evidence type="ECO:0000256" key="1">
    <source>
        <dbReference type="ARBA" id="ARBA00004635"/>
    </source>
</evidence>
<name>A0A917D3S1_9BACL</name>
<evidence type="ECO:0000256" key="2">
    <source>
        <dbReference type="ARBA" id="ARBA00007886"/>
    </source>
</evidence>
<dbReference type="EMBL" id="BMGR01000007">
    <property type="protein sequence ID" value="GGG06118.1"/>
    <property type="molecule type" value="Genomic_DNA"/>
</dbReference>
<dbReference type="AlphaFoldDB" id="A0A917D3S1"/>
<dbReference type="InterPro" id="IPR057336">
    <property type="entry name" value="GerAC_N"/>
</dbReference>
<evidence type="ECO:0000256" key="6">
    <source>
        <dbReference type="ARBA" id="ARBA00023139"/>
    </source>
</evidence>
<dbReference type="PANTHER" id="PTHR35789">
    <property type="entry name" value="SPORE GERMINATION PROTEIN B3"/>
    <property type="match status" value="1"/>
</dbReference>
<evidence type="ECO:0000256" key="7">
    <source>
        <dbReference type="ARBA" id="ARBA00023288"/>
    </source>
</evidence>
<dbReference type="Pfam" id="PF05504">
    <property type="entry name" value="Spore_GerAC"/>
    <property type="match status" value="1"/>
</dbReference>
<sequence length="372" mass="41813">MCGVLRFACLFMALLLLCGCSADKRQLENLGFTNSISYDLYTEEDNEERKLLVTTSVPNIGTKTGKQREVLTAVTQSSKQAWVKLSRQTGRILVNGQLRNALFGMELAAEGLMPHIDTLVRDPSIGQRVNIIIVDGKASELLKKDFPDEPPTGQYIYDLLEKEEKHNSIPDIAIYSFARDLMDEGIDPVAPIIKMNKDHLMIDGIALFGDDRYRTKVSFKDALIFAGLRGDLNQGELNVDFKDANEIESVTLSSVIGRRMVKVKRVQNGEIKVLLGLHFKGSVLEYIGSRELNDTKDIAFLEGQLSDYLQDEAMKLIRHMQTNQVDSLGIGQHVRNSMRYKEWNSLDWKEAYAGADIECSVKVTIINTGKFQ</sequence>
<keyword evidence="7" id="KW-0449">Lipoprotein</keyword>
<proteinExistence type="inferred from homology"/>
<feature type="signal peptide" evidence="8">
    <location>
        <begin position="1"/>
        <end position="22"/>
    </location>
</feature>
<keyword evidence="5" id="KW-0472">Membrane</keyword>
<feature type="domain" description="Spore germination protein N-terminal" evidence="10">
    <location>
        <begin position="23"/>
        <end position="195"/>
    </location>
</feature>
<keyword evidence="6" id="KW-0564">Palmitate</keyword>
<dbReference type="PROSITE" id="PS51257">
    <property type="entry name" value="PROKAR_LIPOPROTEIN"/>
    <property type="match status" value="1"/>
</dbReference>
<comment type="similarity">
    <text evidence="2">Belongs to the GerABKC lipoprotein family.</text>
</comment>
<dbReference type="RefSeq" id="WP_188531293.1">
    <property type="nucleotide sequence ID" value="NZ_BMGR01000007.1"/>
</dbReference>
<evidence type="ECO:0000313" key="12">
    <source>
        <dbReference type="Proteomes" id="UP000644756"/>
    </source>
</evidence>
<reference evidence="11" key="1">
    <citation type="journal article" date="2014" name="Int. J. Syst. Evol. Microbiol.">
        <title>Complete genome sequence of Corynebacterium casei LMG S-19264T (=DSM 44701T), isolated from a smear-ripened cheese.</title>
        <authorList>
            <consortium name="US DOE Joint Genome Institute (JGI-PGF)"/>
            <person name="Walter F."/>
            <person name="Albersmeier A."/>
            <person name="Kalinowski J."/>
            <person name="Ruckert C."/>
        </authorList>
    </citation>
    <scope>NUCLEOTIDE SEQUENCE</scope>
    <source>
        <strain evidence="11">CGMCC 1.12987</strain>
    </source>
</reference>
<evidence type="ECO:0000259" key="10">
    <source>
        <dbReference type="Pfam" id="PF25198"/>
    </source>
</evidence>
<dbReference type="Gene3D" id="3.30.300.210">
    <property type="entry name" value="Nutrient germinant receptor protein C, domain 3"/>
    <property type="match status" value="1"/>
</dbReference>
<protein>
    <submittedName>
        <fullName evidence="11">Germination protein XA</fullName>
    </submittedName>
</protein>
<accession>A0A917D3S1</accession>
<dbReference type="GO" id="GO:0016020">
    <property type="term" value="C:membrane"/>
    <property type="evidence" value="ECO:0007669"/>
    <property type="project" value="UniProtKB-SubCell"/>
</dbReference>
<feature type="chain" id="PRO_5037231154" evidence="8">
    <location>
        <begin position="23"/>
        <end position="372"/>
    </location>
</feature>
<feature type="domain" description="Spore germination GerAC-like C-terminal" evidence="9">
    <location>
        <begin position="203"/>
        <end position="369"/>
    </location>
</feature>
<keyword evidence="3" id="KW-0309">Germination</keyword>
<reference evidence="11" key="2">
    <citation type="submission" date="2020-09" db="EMBL/GenBank/DDBJ databases">
        <authorList>
            <person name="Sun Q."/>
            <person name="Zhou Y."/>
        </authorList>
    </citation>
    <scope>NUCLEOTIDE SEQUENCE</scope>
    <source>
        <strain evidence="11">CGMCC 1.12987</strain>
    </source>
</reference>
<dbReference type="PANTHER" id="PTHR35789:SF1">
    <property type="entry name" value="SPORE GERMINATION PROTEIN B3"/>
    <property type="match status" value="1"/>
</dbReference>
<dbReference type="GO" id="GO:0009847">
    <property type="term" value="P:spore germination"/>
    <property type="evidence" value="ECO:0007669"/>
    <property type="project" value="InterPro"/>
</dbReference>
<evidence type="ECO:0000256" key="5">
    <source>
        <dbReference type="ARBA" id="ARBA00023136"/>
    </source>
</evidence>
<comment type="subcellular location">
    <subcellularLocation>
        <location evidence="1">Membrane</location>
        <topology evidence="1">Lipid-anchor</topology>
    </subcellularLocation>
</comment>
<keyword evidence="4 8" id="KW-0732">Signal</keyword>
<evidence type="ECO:0000256" key="8">
    <source>
        <dbReference type="SAM" id="SignalP"/>
    </source>
</evidence>
<dbReference type="InterPro" id="IPR008844">
    <property type="entry name" value="Spore_GerAC-like"/>
</dbReference>
<dbReference type="NCBIfam" id="TIGR02887">
    <property type="entry name" value="spore_ger_x_C"/>
    <property type="match status" value="1"/>
</dbReference>
<evidence type="ECO:0000313" key="11">
    <source>
        <dbReference type="EMBL" id="GGG06118.1"/>
    </source>
</evidence>
<evidence type="ECO:0000256" key="3">
    <source>
        <dbReference type="ARBA" id="ARBA00022544"/>
    </source>
</evidence>
<gene>
    <name evidence="11" type="primary">gerIC</name>
    <name evidence="11" type="ORF">GCM10010916_23920</name>
</gene>
<dbReference type="InterPro" id="IPR046953">
    <property type="entry name" value="Spore_GerAC-like_C"/>
</dbReference>
<organism evidence="11 12">
    <name type="scientific">Paenibacillus abyssi</name>
    <dbReference type="NCBI Taxonomy" id="1340531"/>
    <lineage>
        <taxon>Bacteria</taxon>
        <taxon>Bacillati</taxon>
        <taxon>Bacillota</taxon>
        <taxon>Bacilli</taxon>
        <taxon>Bacillales</taxon>
        <taxon>Paenibacillaceae</taxon>
        <taxon>Paenibacillus</taxon>
    </lineage>
</organism>